<evidence type="ECO:0000313" key="1">
    <source>
        <dbReference type="EMBL" id="KAK4819781.1"/>
    </source>
</evidence>
<evidence type="ECO:0000313" key="2">
    <source>
        <dbReference type="Proteomes" id="UP001333110"/>
    </source>
</evidence>
<name>A0AAN7S4Z2_MYCAM</name>
<feature type="non-terminal residue" evidence="1">
    <location>
        <position position="88"/>
    </location>
</feature>
<dbReference type="AlphaFoldDB" id="A0AAN7S4Z2"/>
<reference evidence="1 2" key="1">
    <citation type="journal article" date="2023" name="J. Hered.">
        <title>Chromosome-level genome of the wood stork (Mycteria americana) provides insight into avian chromosome evolution.</title>
        <authorList>
            <person name="Flamio R. Jr."/>
            <person name="Ramstad K.M."/>
        </authorList>
    </citation>
    <scope>NUCLEOTIDE SEQUENCE [LARGE SCALE GENOMIC DNA]</scope>
    <source>
        <strain evidence="1">JAX WOST 10</strain>
    </source>
</reference>
<organism evidence="1 2">
    <name type="scientific">Mycteria americana</name>
    <name type="common">Wood stork</name>
    <dbReference type="NCBI Taxonomy" id="33587"/>
    <lineage>
        <taxon>Eukaryota</taxon>
        <taxon>Metazoa</taxon>
        <taxon>Chordata</taxon>
        <taxon>Craniata</taxon>
        <taxon>Vertebrata</taxon>
        <taxon>Euteleostomi</taxon>
        <taxon>Archelosauria</taxon>
        <taxon>Archosauria</taxon>
        <taxon>Dinosauria</taxon>
        <taxon>Saurischia</taxon>
        <taxon>Theropoda</taxon>
        <taxon>Coelurosauria</taxon>
        <taxon>Aves</taxon>
        <taxon>Neognathae</taxon>
        <taxon>Neoaves</taxon>
        <taxon>Aequornithes</taxon>
        <taxon>Ciconiiformes</taxon>
        <taxon>Ciconiidae</taxon>
        <taxon>Mycteria</taxon>
    </lineage>
</organism>
<keyword evidence="2" id="KW-1185">Reference proteome</keyword>
<comment type="caution">
    <text evidence="1">The sequence shown here is derived from an EMBL/GenBank/DDBJ whole genome shotgun (WGS) entry which is preliminary data.</text>
</comment>
<sequence length="88" mass="9946">MLRDLRLFSPEKGQLGEDLIHMYEYPMGGCKRERARLFQWCPVTGHEAIPLQGLLAPKRVNSTSHFGIISKLANGAFNSCIQTIESDR</sequence>
<protein>
    <submittedName>
        <fullName evidence="1">Uncharacterized protein</fullName>
    </submittedName>
</protein>
<gene>
    <name evidence="1" type="ORF">QYF61_011381</name>
</gene>
<proteinExistence type="predicted"/>
<accession>A0AAN7S4Z2</accession>
<dbReference type="EMBL" id="JAUNZN010000006">
    <property type="protein sequence ID" value="KAK4819781.1"/>
    <property type="molecule type" value="Genomic_DNA"/>
</dbReference>
<dbReference type="Proteomes" id="UP001333110">
    <property type="component" value="Unassembled WGS sequence"/>
</dbReference>